<gene>
    <name evidence="2" type="ORF">LCGC14_1849760</name>
</gene>
<evidence type="ECO:0000313" key="2">
    <source>
        <dbReference type="EMBL" id="KKL95920.1"/>
    </source>
</evidence>
<feature type="domain" description="RsiG-like" evidence="1">
    <location>
        <begin position="3"/>
        <end position="75"/>
    </location>
</feature>
<name>A0A0F9IQ89_9ZZZZ</name>
<accession>A0A0F9IQ89</accession>
<evidence type="ECO:0000259" key="1">
    <source>
        <dbReference type="Pfam" id="PF22802"/>
    </source>
</evidence>
<dbReference type="AlphaFoldDB" id="A0A0F9IQ89"/>
<sequence length="91" mass="10097">MEDTFPDLGSLSDSELKALIDSLTEEEQKVSYRRRILHGKIDILRAELVNRLRKKHEEGEAVISGADVEQLSDILAGKGLSDDSEAEDGDE</sequence>
<dbReference type="EMBL" id="LAZR01018563">
    <property type="protein sequence ID" value="KKL95920.1"/>
    <property type="molecule type" value="Genomic_DNA"/>
</dbReference>
<dbReference type="Pfam" id="PF22802">
    <property type="entry name" value="RsiG"/>
    <property type="match status" value="1"/>
</dbReference>
<protein>
    <recommendedName>
        <fullName evidence="1">RsiG-like domain-containing protein</fullName>
    </recommendedName>
</protein>
<comment type="caution">
    <text evidence="2">The sequence shown here is derived from an EMBL/GenBank/DDBJ whole genome shotgun (WGS) entry which is preliminary data.</text>
</comment>
<reference evidence="2" key="1">
    <citation type="journal article" date="2015" name="Nature">
        <title>Complex archaea that bridge the gap between prokaryotes and eukaryotes.</title>
        <authorList>
            <person name="Spang A."/>
            <person name="Saw J.H."/>
            <person name="Jorgensen S.L."/>
            <person name="Zaremba-Niedzwiedzka K."/>
            <person name="Martijn J."/>
            <person name="Lind A.E."/>
            <person name="van Eijk R."/>
            <person name="Schleper C."/>
            <person name="Guy L."/>
            <person name="Ettema T.J."/>
        </authorList>
    </citation>
    <scope>NUCLEOTIDE SEQUENCE</scope>
</reference>
<proteinExistence type="predicted"/>
<dbReference type="InterPro" id="IPR055209">
    <property type="entry name" value="RsiG-like_dom"/>
</dbReference>
<organism evidence="2">
    <name type="scientific">marine sediment metagenome</name>
    <dbReference type="NCBI Taxonomy" id="412755"/>
    <lineage>
        <taxon>unclassified sequences</taxon>
        <taxon>metagenomes</taxon>
        <taxon>ecological metagenomes</taxon>
    </lineage>
</organism>